<dbReference type="InterPro" id="IPR011991">
    <property type="entry name" value="ArsR-like_HTH"/>
</dbReference>
<sequence length="110" mass="12042">MARTTKMTDEPDIADFDFPRILAAVADPVRMSILKQLAGAEEALSCGAIELPIKASTATHHFTALRQAGVLHQYYIGTSRMNLLRIEDMEQAYPGFLPSVIAALEANSHK</sequence>
<evidence type="ECO:0000313" key="3">
    <source>
        <dbReference type="Proteomes" id="UP000182725"/>
    </source>
</evidence>
<dbReference type="AlphaFoldDB" id="A0A1H5HRB0"/>
<dbReference type="EMBL" id="FNTV01000001">
    <property type="protein sequence ID" value="SEE30281.1"/>
    <property type="molecule type" value="Genomic_DNA"/>
</dbReference>
<dbReference type="InterPro" id="IPR036390">
    <property type="entry name" value="WH_DNA-bd_sf"/>
</dbReference>
<dbReference type="GO" id="GO:0003700">
    <property type="term" value="F:DNA-binding transcription factor activity"/>
    <property type="evidence" value="ECO:0007669"/>
    <property type="project" value="InterPro"/>
</dbReference>
<dbReference type="InterPro" id="IPR036388">
    <property type="entry name" value="WH-like_DNA-bd_sf"/>
</dbReference>
<reference evidence="2 3" key="1">
    <citation type="submission" date="2016-10" db="EMBL/GenBank/DDBJ databases">
        <authorList>
            <person name="de Groot N.N."/>
        </authorList>
    </citation>
    <scope>NUCLEOTIDE SEQUENCE [LARGE SCALE GENOMIC DNA]</scope>
    <source>
        <strain evidence="2 3">DSM 22274</strain>
    </source>
</reference>
<dbReference type="GO" id="GO:0003677">
    <property type="term" value="F:DNA binding"/>
    <property type="evidence" value="ECO:0007669"/>
    <property type="project" value="UniProtKB-KW"/>
</dbReference>
<gene>
    <name evidence="2" type="ORF">SAMN04489740_1082</name>
</gene>
<proteinExistence type="predicted"/>
<dbReference type="SUPFAM" id="SSF46785">
    <property type="entry name" value="Winged helix' DNA-binding domain"/>
    <property type="match status" value="1"/>
</dbReference>
<dbReference type="RefSeq" id="WP_074710884.1">
    <property type="nucleotide sequence ID" value="NZ_FNTV01000001.1"/>
</dbReference>
<dbReference type="CDD" id="cd00090">
    <property type="entry name" value="HTH_ARSR"/>
    <property type="match status" value="1"/>
</dbReference>
<keyword evidence="2" id="KW-0238">DNA-binding</keyword>
<dbReference type="Proteomes" id="UP000182725">
    <property type="component" value="Unassembled WGS sequence"/>
</dbReference>
<dbReference type="SMART" id="SM00418">
    <property type="entry name" value="HTH_ARSR"/>
    <property type="match status" value="1"/>
</dbReference>
<accession>A0A1H5HRB0</accession>
<dbReference type="Pfam" id="PF12840">
    <property type="entry name" value="HTH_20"/>
    <property type="match status" value="1"/>
</dbReference>
<dbReference type="Gene3D" id="1.10.10.10">
    <property type="entry name" value="Winged helix-like DNA-binding domain superfamily/Winged helix DNA-binding domain"/>
    <property type="match status" value="1"/>
</dbReference>
<evidence type="ECO:0000259" key="1">
    <source>
        <dbReference type="SMART" id="SM00418"/>
    </source>
</evidence>
<dbReference type="InterPro" id="IPR001845">
    <property type="entry name" value="HTH_ArsR_DNA-bd_dom"/>
</dbReference>
<protein>
    <submittedName>
        <fullName evidence="2">DNA-binding transcriptional regulator, ArsR family</fullName>
    </submittedName>
</protein>
<evidence type="ECO:0000313" key="2">
    <source>
        <dbReference type="EMBL" id="SEE30281.1"/>
    </source>
</evidence>
<name>A0A1H5HRB0_9MICC</name>
<organism evidence="2 3">
    <name type="scientific">Arthrobacter alpinus</name>
    <dbReference type="NCBI Taxonomy" id="656366"/>
    <lineage>
        <taxon>Bacteria</taxon>
        <taxon>Bacillati</taxon>
        <taxon>Actinomycetota</taxon>
        <taxon>Actinomycetes</taxon>
        <taxon>Micrococcales</taxon>
        <taxon>Micrococcaceae</taxon>
        <taxon>Arthrobacter</taxon>
    </lineage>
</organism>
<feature type="domain" description="HTH arsR-type" evidence="1">
    <location>
        <begin position="20"/>
        <end position="98"/>
    </location>
</feature>